<reference evidence="1 2" key="1">
    <citation type="submission" date="2016-10" db="EMBL/GenBank/DDBJ databases">
        <authorList>
            <person name="de Groot N.N."/>
        </authorList>
    </citation>
    <scope>NUCLEOTIDE SEQUENCE [LARGE SCALE GENOMIC DNA]</scope>
    <source>
        <strain evidence="1 2">DSM 11978</strain>
    </source>
</reference>
<accession>A0A1H7I7S7</accession>
<organism evidence="1 2">
    <name type="scientific">Methanobrevibacter gottschalkii</name>
    <dbReference type="NCBI Taxonomy" id="190974"/>
    <lineage>
        <taxon>Archaea</taxon>
        <taxon>Methanobacteriati</taxon>
        <taxon>Methanobacteriota</taxon>
        <taxon>Methanomada group</taxon>
        <taxon>Methanobacteria</taxon>
        <taxon>Methanobacteriales</taxon>
        <taxon>Methanobacteriaceae</taxon>
        <taxon>Methanobrevibacter</taxon>
    </lineage>
</organism>
<name>A0A1H7I7S7_9EURY</name>
<dbReference type="SUPFAM" id="SSF57783">
    <property type="entry name" value="Zinc beta-ribbon"/>
    <property type="match status" value="1"/>
</dbReference>
<protein>
    <submittedName>
        <fullName evidence="1">Uncharacterized protein</fullName>
    </submittedName>
</protein>
<dbReference type="AlphaFoldDB" id="A0A1H7I7S7"/>
<dbReference type="Proteomes" id="UP000199506">
    <property type="component" value="Unassembled WGS sequence"/>
</dbReference>
<dbReference type="EMBL" id="FOAK01000003">
    <property type="protein sequence ID" value="SEK57550.1"/>
    <property type="molecule type" value="Genomic_DNA"/>
</dbReference>
<proteinExistence type="predicted"/>
<dbReference type="STRING" id="190974.SAMN05216439_1148"/>
<sequence length="51" mass="5909">MICPNCGAGMVGITYPDGYMEFECENCGITIQDAQMNEEYNERYKDGRFHY</sequence>
<dbReference type="RefSeq" id="WP_180365855.1">
    <property type="nucleotide sequence ID" value="NZ_FOAK01000003.1"/>
</dbReference>
<evidence type="ECO:0000313" key="2">
    <source>
        <dbReference type="Proteomes" id="UP000199506"/>
    </source>
</evidence>
<evidence type="ECO:0000313" key="1">
    <source>
        <dbReference type="EMBL" id="SEK57550.1"/>
    </source>
</evidence>
<gene>
    <name evidence="1" type="ORF">SAMN05216439_1148</name>
</gene>